<dbReference type="KEGG" id="soy:115887570"/>
<name>A0A6J2YHY5_SITOR</name>
<dbReference type="InterPro" id="IPR036188">
    <property type="entry name" value="FAD/NAD-bd_sf"/>
</dbReference>
<dbReference type="Gene3D" id="3.50.50.60">
    <property type="entry name" value="FAD/NAD(P)-binding domain"/>
    <property type="match status" value="2"/>
</dbReference>
<dbReference type="CDD" id="cd03478">
    <property type="entry name" value="Rieske_AIFL_N"/>
    <property type="match status" value="1"/>
</dbReference>
<evidence type="ECO:0000256" key="3">
    <source>
        <dbReference type="ARBA" id="ARBA00022630"/>
    </source>
</evidence>
<keyword evidence="9" id="KW-0411">Iron-sulfur</keyword>
<keyword evidence="6" id="KW-0274">FAD</keyword>
<dbReference type="PANTHER" id="PTHR43557:SF2">
    <property type="entry name" value="RIESKE DOMAIN-CONTAINING PROTEIN-RELATED"/>
    <property type="match status" value="1"/>
</dbReference>
<keyword evidence="3" id="KW-0285">Flavoprotein</keyword>
<dbReference type="PRINTS" id="PR00469">
    <property type="entry name" value="PNDRDTASEII"/>
</dbReference>
<dbReference type="GO" id="GO:0016651">
    <property type="term" value="F:oxidoreductase activity, acting on NAD(P)H"/>
    <property type="evidence" value="ECO:0007669"/>
    <property type="project" value="TreeGrafter"/>
</dbReference>
<proteinExistence type="inferred from homology"/>
<dbReference type="Pfam" id="PF00355">
    <property type="entry name" value="Rieske"/>
    <property type="match status" value="1"/>
</dbReference>
<gene>
    <name evidence="12" type="primary">LOC115887570</name>
</gene>
<dbReference type="AlphaFoldDB" id="A0A6J2YHY5"/>
<dbReference type="RefSeq" id="XP_030762886.1">
    <property type="nucleotide sequence ID" value="XM_030907026.1"/>
</dbReference>
<keyword evidence="8" id="KW-0408">Iron</keyword>
<dbReference type="Gene3D" id="2.102.10.10">
    <property type="entry name" value="Rieske [2Fe-2S] iron-sulphur domain"/>
    <property type="match status" value="1"/>
</dbReference>
<dbReference type="InterPro" id="IPR017941">
    <property type="entry name" value="Rieske_2Fe-2S"/>
</dbReference>
<sequence length="565" mass="62672">MCFLTCFTKRSFKFLFSDIPRRISRYRMSTVTTQDDDSEFVEDVVCKVQDINENEMKTFELNVQKVLLVKQNGKISALGTKCTHYGAPLVNGALGDGRVRCQWHGACFSLATGDIEDFPGLDSLPCYKVTIEDDNVKVRARKSELSTNKREKAMVLKSSAEPQKIVAIGGGPAGATLVETLRQEGFQGDITLVCRENYLPYDRVKVSKAMDFEIEKAEFRTDKYYKDHDITVLKGIKAIGVDTSAKTVSLSDGKQIPYDKLFVATGCKPRKLNNPGSSLKNVLVLKDYSDSVYAYSQLNPEAEIVVLGSSFIGMEAANYCVDKVKSVTVIGRSNAPFINMWGERIGLAILKMFENKGVKFIPNSGIKKINDNGEGAISSVELNDGQILKADILFMGIGSGYYTEFLKGSGVELQPDGSIETNQYLQTNIPDVYAGGDIAYSPVWSYHDRKVAIGHYGLAHYHGKMAALNMLGKQTPIKSVPYFWTMLFGKGFRYAGHGAYDDVIYAGDVDNLKFMAYFLKGDEVVSTTSCGMDPLVSKFAERLAQGRKLYRKDIQEDPLAWTKSL</sequence>
<dbReference type="SUPFAM" id="SSF50022">
    <property type="entry name" value="ISP domain"/>
    <property type="match status" value="1"/>
</dbReference>
<evidence type="ECO:0000313" key="12">
    <source>
        <dbReference type="RefSeq" id="XP_030762886.1"/>
    </source>
</evidence>
<evidence type="ECO:0000256" key="5">
    <source>
        <dbReference type="ARBA" id="ARBA00022723"/>
    </source>
</evidence>
<dbReference type="SUPFAM" id="SSF51905">
    <property type="entry name" value="FAD/NAD(P)-binding domain"/>
    <property type="match status" value="1"/>
</dbReference>
<dbReference type="InterPro" id="IPR036922">
    <property type="entry name" value="Rieske_2Fe-2S_sf"/>
</dbReference>
<keyword evidence="11" id="KW-1185">Reference proteome</keyword>
<evidence type="ECO:0000259" key="10">
    <source>
        <dbReference type="PROSITE" id="PS51296"/>
    </source>
</evidence>
<dbReference type="GO" id="GO:0005737">
    <property type="term" value="C:cytoplasm"/>
    <property type="evidence" value="ECO:0007669"/>
    <property type="project" value="TreeGrafter"/>
</dbReference>
<evidence type="ECO:0000256" key="6">
    <source>
        <dbReference type="ARBA" id="ARBA00022827"/>
    </source>
</evidence>
<dbReference type="OrthoDB" id="432169at2759"/>
<evidence type="ECO:0000256" key="7">
    <source>
        <dbReference type="ARBA" id="ARBA00023002"/>
    </source>
</evidence>
<keyword evidence="5" id="KW-0479">Metal-binding</keyword>
<dbReference type="PANTHER" id="PTHR43557">
    <property type="entry name" value="APOPTOSIS-INDUCING FACTOR 1"/>
    <property type="match status" value="1"/>
</dbReference>
<evidence type="ECO:0000256" key="1">
    <source>
        <dbReference type="ARBA" id="ARBA00001974"/>
    </source>
</evidence>
<evidence type="ECO:0000313" key="11">
    <source>
        <dbReference type="Proteomes" id="UP000504635"/>
    </source>
</evidence>
<dbReference type="FunCoup" id="A0A6J2YHY5">
    <property type="interactions" value="414"/>
</dbReference>
<dbReference type="Gene3D" id="3.30.390.30">
    <property type="match status" value="1"/>
</dbReference>
<evidence type="ECO:0000256" key="2">
    <source>
        <dbReference type="ARBA" id="ARBA00006442"/>
    </source>
</evidence>
<accession>A0A6J2YHY5</accession>
<evidence type="ECO:0000256" key="8">
    <source>
        <dbReference type="ARBA" id="ARBA00023004"/>
    </source>
</evidence>
<dbReference type="Proteomes" id="UP000504635">
    <property type="component" value="Unplaced"/>
</dbReference>
<dbReference type="GO" id="GO:0051537">
    <property type="term" value="F:2 iron, 2 sulfur cluster binding"/>
    <property type="evidence" value="ECO:0007669"/>
    <property type="project" value="UniProtKB-KW"/>
</dbReference>
<reference evidence="12" key="1">
    <citation type="submission" date="2025-08" db="UniProtKB">
        <authorList>
            <consortium name="RefSeq"/>
        </authorList>
    </citation>
    <scope>IDENTIFICATION</scope>
    <source>
        <tissue evidence="12">Gonads</tissue>
    </source>
</reference>
<dbReference type="FunFam" id="2.102.10.10:FF:000003">
    <property type="entry name" value="apoptosis-inducing factor 3 isoform X2"/>
    <property type="match status" value="1"/>
</dbReference>
<dbReference type="GeneID" id="115887570"/>
<dbReference type="PROSITE" id="PS51296">
    <property type="entry name" value="RIESKE"/>
    <property type="match status" value="1"/>
</dbReference>
<protein>
    <submittedName>
        <fullName evidence="12">Apoptosis-inducing factor 3 isoform X1</fullName>
    </submittedName>
</protein>
<dbReference type="GO" id="GO:0046872">
    <property type="term" value="F:metal ion binding"/>
    <property type="evidence" value="ECO:0007669"/>
    <property type="project" value="UniProtKB-KW"/>
</dbReference>
<feature type="domain" description="Rieske" evidence="10">
    <location>
        <begin position="43"/>
        <end position="138"/>
    </location>
</feature>
<comment type="similarity">
    <text evidence="2">Belongs to the FAD-dependent oxidoreductase family.</text>
</comment>
<keyword evidence="4" id="KW-0001">2Fe-2S</keyword>
<evidence type="ECO:0000256" key="4">
    <source>
        <dbReference type="ARBA" id="ARBA00022714"/>
    </source>
</evidence>
<dbReference type="SUPFAM" id="SSF55424">
    <property type="entry name" value="FAD/NAD-linked reductases, dimerisation (C-terminal) domain"/>
    <property type="match status" value="1"/>
</dbReference>
<dbReference type="InParanoid" id="A0A6J2YHY5"/>
<dbReference type="Pfam" id="PF07992">
    <property type="entry name" value="Pyr_redox_2"/>
    <property type="match status" value="1"/>
</dbReference>
<dbReference type="InterPro" id="IPR016156">
    <property type="entry name" value="FAD/NAD-linked_Rdtase_dimer_sf"/>
</dbReference>
<organism evidence="11 12">
    <name type="scientific">Sitophilus oryzae</name>
    <name type="common">Rice weevil</name>
    <name type="synonym">Curculio oryzae</name>
    <dbReference type="NCBI Taxonomy" id="7048"/>
    <lineage>
        <taxon>Eukaryota</taxon>
        <taxon>Metazoa</taxon>
        <taxon>Ecdysozoa</taxon>
        <taxon>Arthropoda</taxon>
        <taxon>Hexapoda</taxon>
        <taxon>Insecta</taxon>
        <taxon>Pterygota</taxon>
        <taxon>Neoptera</taxon>
        <taxon>Endopterygota</taxon>
        <taxon>Coleoptera</taxon>
        <taxon>Polyphaga</taxon>
        <taxon>Cucujiformia</taxon>
        <taxon>Curculionidae</taxon>
        <taxon>Dryophthorinae</taxon>
        <taxon>Sitophilus</taxon>
    </lineage>
</organism>
<dbReference type="InterPro" id="IPR023753">
    <property type="entry name" value="FAD/NAD-binding_dom"/>
</dbReference>
<keyword evidence="7" id="KW-0560">Oxidoreductase</keyword>
<evidence type="ECO:0000256" key="9">
    <source>
        <dbReference type="ARBA" id="ARBA00023014"/>
    </source>
</evidence>
<dbReference type="PRINTS" id="PR00368">
    <property type="entry name" value="FADPNR"/>
</dbReference>
<comment type="cofactor">
    <cofactor evidence="1">
        <name>FAD</name>
        <dbReference type="ChEBI" id="CHEBI:57692"/>
    </cofactor>
</comment>
<dbReference type="InterPro" id="IPR050446">
    <property type="entry name" value="FAD-oxidoreductase/Apoptosis"/>
</dbReference>